<dbReference type="InterPro" id="IPR006047">
    <property type="entry name" value="GH13_cat_dom"/>
</dbReference>
<dbReference type="NCBIfam" id="NF008183">
    <property type="entry name" value="PRK10933.1"/>
    <property type="match status" value="1"/>
</dbReference>
<dbReference type="EMBL" id="DYWQ01000094">
    <property type="protein sequence ID" value="HJF45411.1"/>
    <property type="molecule type" value="Genomic_DNA"/>
</dbReference>
<dbReference type="SUPFAM" id="SSF51011">
    <property type="entry name" value="Glycosyl hydrolase domain"/>
    <property type="match status" value="1"/>
</dbReference>
<keyword evidence="3 5" id="KW-0326">Glycosidase</keyword>
<feature type="domain" description="Glycosyl hydrolase family 13 catalytic" evidence="4">
    <location>
        <begin position="15"/>
        <end position="427"/>
    </location>
</feature>
<dbReference type="GO" id="GO:0004556">
    <property type="term" value="F:alpha-amylase activity"/>
    <property type="evidence" value="ECO:0007669"/>
    <property type="project" value="TreeGrafter"/>
</dbReference>
<evidence type="ECO:0000313" key="5">
    <source>
        <dbReference type="EMBL" id="HJF45411.1"/>
    </source>
</evidence>
<dbReference type="Gene3D" id="2.60.40.1180">
    <property type="entry name" value="Golgi alpha-mannosidase II"/>
    <property type="match status" value="1"/>
</dbReference>
<organism evidence="5 6">
    <name type="scientific">Thermophilibacter provencensis</name>
    <dbReference type="NCBI Taxonomy" id="1852386"/>
    <lineage>
        <taxon>Bacteria</taxon>
        <taxon>Bacillati</taxon>
        <taxon>Actinomycetota</taxon>
        <taxon>Coriobacteriia</taxon>
        <taxon>Coriobacteriales</taxon>
        <taxon>Atopobiaceae</taxon>
        <taxon>Thermophilibacter</taxon>
    </lineage>
</organism>
<dbReference type="SUPFAM" id="SSF51445">
    <property type="entry name" value="(Trans)glycosidases"/>
    <property type="match status" value="1"/>
</dbReference>
<dbReference type="FunFam" id="3.20.20.80:FF:000064">
    <property type="entry name" value="Oligo-1,6-glucosidase"/>
    <property type="match status" value="1"/>
</dbReference>
<dbReference type="InterPro" id="IPR045857">
    <property type="entry name" value="O16G_dom_2"/>
</dbReference>
<dbReference type="SMART" id="SM00642">
    <property type="entry name" value="Aamy"/>
    <property type="match status" value="1"/>
</dbReference>
<reference evidence="5" key="1">
    <citation type="journal article" date="2021" name="PeerJ">
        <title>Extensive microbial diversity within the chicken gut microbiome revealed by metagenomics and culture.</title>
        <authorList>
            <person name="Gilroy R."/>
            <person name="Ravi A."/>
            <person name="Getino M."/>
            <person name="Pursley I."/>
            <person name="Horton D.L."/>
            <person name="Alikhan N.F."/>
            <person name="Baker D."/>
            <person name="Gharbi K."/>
            <person name="Hall N."/>
            <person name="Watson M."/>
            <person name="Adriaenssens E.M."/>
            <person name="Foster-Nyarko E."/>
            <person name="Jarju S."/>
            <person name="Secka A."/>
            <person name="Antonio M."/>
            <person name="Oren A."/>
            <person name="Chaudhuri R.R."/>
            <person name="La Ragione R."/>
            <person name="Hildebrand F."/>
            <person name="Pallen M.J."/>
        </authorList>
    </citation>
    <scope>NUCLEOTIDE SEQUENCE</scope>
    <source>
        <strain evidence="5">CHK124-7917</strain>
    </source>
</reference>
<dbReference type="PANTHER" id="PTHR10357:SF217">
    <property type="entry name" value="TREHALOSE-6-PHOSPHATE HYDROLASE"/>
    <property type="match status" value="1"/>
</dbReference>
<comment type="similarity">
    <text evidence="1">Belongs to the glycosyl hydrolase 13 family.</text>
</comment>
<name>A0A921GFN4_9ACTN</name>
<dbReference type="GO" id="GO:0009313">
    <property type="term" value="P:oligosaccharide catabolic process"/>
    <property type="evidence" value="ECO:0007669"/>
    <property type="project" value="TreeGrafter"/>
</dbReference>
<proteinExistence type="inferred from homology"/>
<dbReference type="PANTHER" id="PTHR10357">
    <property type="entry name" value="ALPHA-AMYLASE FAMILY MEMBER"/>
    <property type="match status" value="1"/>
</dbReference>
<accession>A0A921GFN4</accession>
<dbReference type="RefSeq" id="WP_274959187.1">
    <property type="nucleotide sequence ID" value="NZ_DYWQ01000094.1"/>
</dbReference>
<evidence type="ECO:0000256" key="2">
    <source>
        <dbReference type="ARBA" id="ARBA00022801"/>
    </source>
</evidence>
<dbReference type="Gene3D" id="3.90.400.10">
    <property type="entry name" value="Oligo-1,6-glucosidase, Domain 2"/>
    <property type="match status" value="1"/>
</dbReference>
<sequence>MAAIEKDFRRSVVYQIYVKSFCDSDGDGVGDLPGITGKLDYLARLGVDYLWLTPFYPSPQRDGGYDISDYRAVDPVYGTMDDFDELVAQAHKREIGIMLDMVLCHTSCDHEWFQRALAGDERYRAYYILRDGRGSSGPGDPGQPPTNWDCAFGGSAWKWEPRLGKWYLHLHDVSQPDLDWTNPEVREACADVVRFWKERGVDGFRFDVVNLISKPEVFEDDLSGQGRSLFADGPHVHEYLRELVARAGIDGMMTVGEMASTTLENCVRYTRPEDHELSMSFSFHHLKVDYAAGKKWELAEPDIGQLRSIFRTWQEGMQAGGGWNALFWDNHDQPRAVTRFGGRAGVGERGGSWERVGKMLAVCDFLMKGTPYVYQGDELGMVNPGYDSIEQFRDVESRNYYQIMLEMGKGPAEALHVVNERSRDNGRAPMQWSSAPAAGFTSGEPWIGIPASARLVNAEAEVGVEGSMFEFYRSLVKLRHASDVIATGEVRFLDAGEEAPKVIAYERTLGDERLVVACSFADAPCRLADLGVEKYEVVLGNYDDAPAPGALRPYEAVVWRS</sequence>
<dbReference type="Pfam" id="PF00128">
    <property type="entry name" value="Alpha-amylase"/>
    <property type="match status" value="1"/>
</dbReference>
<protein>
    <submittedName>
        <fullName evidence="5">Alpha,alpha-phosphotrehalase</fullName>
        <ecNumber evidence="5">3.2.1.93</ecNumber>
    </submittedName>
</protein>
<gene>
    <name evidence="5" type="ORF">K8U72_06465</name>
</gene>
<evidence type="ECO:0000259" key="4">
    <source>
        <dbReference type="SMART" id="SM00642"/>
    </source>
</evidence>
<dbReference type="Proteomes" id="UP000697330">
    <property type="component" value="Unassembled WGS sequence"/>
</dbReference>
<comment type="caution">
    <text evidence="5">The sequence shown here is derived from an EMBL/GenBank/DDBJ whole genome shotgun (WGS) entry which is preliminary data.</text>
</comment>
<evidence type="ECO:0000313" key="6">
    <source>
        <dbReference type="Proteomes" id="UP000697330"/>
    </source>
</evidence>
<evidence type="ECO:0000256" key="3">
    <source>
        <dbReference type="ARBA" id="ARBA00023295"/>
    </source>
</evidence>
<dbReference type="AlphaFoldDB" id="A0A921GFN4"/>
<evidence type="ECO:0000256" key="1">
    <source>
        <dbReference type="ARBA" id="ARBA00008061"/>
    </source>
</evidence>
<reference evidence="5" key="2">
    <citation type="submission" date="2021-09" db="EMBL/GenBank/DDBJ databases">
        <authorList>
            <person name="Gilroy R."/>
        </authorList>
    </citation>
    <scope>NUCLEOTIDE SEQUENCE</scope>
    <source>
        <strain evidence="5">CHK124-7917</strain>
    </source>
</reference>
<dbReference type="CDD" id="cd11333">
    <property type="entry name" value="AmyAc_SI_OligoGlu_DGase"/>
    <property type="match status" value="1"/>
</dbReference>
<keyword evidence="2 5" id="KW-0378">Hydrolase</keyword>
<dbReference type="InterPro" id="IPR017853">
    <property type="entry name" value="GH"/>
</dbReference>
<dbReference type="EC" id="3.2.1.93" evidence="5"/>
<dbReference type="InterPro" id="IPR013780">
    <property type="entry name" value="Glyco_hydro_b"/>
</dbReference>
<dbReference type="Gene3D" id="3.20.20.80">
    <property type="entry name" value="Glycosidases"/>
    <property type="match status" value="1"/>
</dbReference>
<dbReference type="GO" id="GO:0008788">
    <property type="term" value="F:alpha,alpha-phosphotrehalase activity"/>
    <property type="evidence" value="ECO:0007669"/>
    <property type="project" value="UniProtKB-EC"/>
</dbReference>